<protein>
    <submittedName>
        <fullName evidence="7">Lema family</fullName>
    </submittedName>
</protein>
<dbReference type="KEGG" id="agl:PYTT_1715"/>
<accession>A0A1C7P8L0</accession>
<evidence type="ECO:0000313" key="8">
    <source>
        <dbReference type="Proteomes" id="UP000176204"/>
    </source>
</evidence>
<dbReference type="InterPro" id="IPR007156">
    <property type="entry name" value="MamQ_LemA"/>
</dbReference>
<dbReference type="AlphaFoldDB" id="A0A1C7P8L0"/>
<dbReference type="SUPFAM" id="SSF140478">
    <property type="entry name" value="LemA-like"/>
    <property type="match status" value="1"/>
</dbReference>
<evidence type="ECO:0000256" key="5">
    <source>
        <dbReference type="ARBA" id="ARBA00023136"/>
    </source>
</evidence>
<evidence type="ECO:0000256" key="6">
    <source>
        <dbReference type="SAM" id="Phobius"/>
    </source>
</evidence>
<feature type="transmembrane region" description="Helical" evidence="6">
    <location>
        <begin position="6"/>
        <end position="27"/>
    </location>
</feature>
<gene>
    <name evidence="7" type="ORF">PYTT_1715</name>
</gene>
<name>A0A1C7P8L0_9BACT</name>
<evidence type="ECO:0000256" key="1">
    <source>
        <dbReference type="ARBA" id="ARBA00004167"/>
    </source>
</evidence>
<evidence type="ECO:0000313" key="7">
    <source>
        <dbReference type="EMBL" id="SEH91871.1"/>
    </source>
</evidence>
<comment type="subcellular location">
    <subcellularLocation>
        <location evidence="1">Membrane</location>
        <topology evidence="1">Single-pass membrane protein</topology>
    </subcellularLocation>
</comment>
<dbReference type="PATRIC" id="fig|1679444.3.peg.1677"/>
<comment type="similarity">
    <text evidence="2">Belongs to the LemA family.</text>
</comment>
<organism evidence="7 8">
    <name type="scientific">Akkermansia glycaniphila</name>
    <dbReference type="NCBI Taxonomy" id="1679444"/>
    <lineage>
        <taxon>Bacteria</taxon>
        <taxon>Pseudomonadati</taxon>
        <taxon>Verrucomicrobiota</taxon>
        <taxon>Verrucomicrobiia</taxon>
        <taxon>Verrucomicrobiales</taxon>
        <taxon>Akkermansiaceae</taxon>
        <taxon>Akkermansia</taxon>
    </lineage>
</organism>
<dbReference type="PANTHER" id="PTHR34478:SF2">
    <property type="entry name" value="MEMBRANE PROTEIN"/>
    <property type="match status" value="1"/>
</dbReference>
<keyword evidence="4 6" id="KW-1133">Transmembrane helix</keyword>
<dbReference type="STRING" id="1679444.PYTT_1715"/>
<evidence type="ECO:0000256" key="4">
    <source>
        <dbReference type="ARBA" id="ARBA00022989"/>
    </source>
</evidence>
<dbReference type="GO" id="GO:0016020">
    <property type="term" value="C:membrane"/>
    <property type="evidence" value="ECO:0007669"/>
    <property type="project" value="UniProtKB-SubCell"/>
</dbReference>
<dbReference type="OrthoDB" id="9804152at2"/>
<reference evidence="8" key="1">
    <citation type="submission" date="2016-09" db="EMBL/GenBank/DDBJ databases">
        <authorList>
            <person name="Koehorst J."/>
        </authorList>
    </citation>
    <scope>NUCLEOTIDE SEQUENCE [LARGE SCALE GENOMIC DNA]</scope>
</reference>
<dbReference type="Pfam" id="PF04011">
    <property type="entry name" value="LemA"/>
    <property type="match status" value="1"/>
</dbReference>
<sequence>MDSYAVYVVIGVLVLALFWAIGSYNALVSLRNEVRSSFANIDVKLQRRYDLIPNLVATAKRYMQHERETLEAVTAARNTAAQAAKAAAADPANAEAMRSLVQAEGSLGATLGRLFAVSEAYPDLKADGQMVQLMAELSSTEDGIALSRQAYNDVVMRFNVKQETFPSSLIAGMFGFTRADLFRVENEAARQAPKVEF</sequence>
<proteinExistence type="inferred from homology"/>
<dbReference type="Gene3D" id="1.20.1440.20">
    <property type="entry name" value="LemA-like domain"/>
    <property type="match status" value="1"/>
</dbReference>
<dbReference type="Proteomes" id="UP000176204">
    <property type="component" value="Chromosome I"/>
</dbReference>
<keyword evidence="5 6" id="KW-0472">Membrane</keyword>
<dbReference type="RefSeq" id="WP_067777692.1">
    <property type="nucleotide sequence ID" value="NZ_JACVVN010000012.1"/>
</dbReference>
<dbReference type="EMBL" id="LT629973">
    <property type="protein sequence ID" value="SEH91871.1"/>
    <property type="molecule type" value="Genomic_DNA"/>
</dbReference>
<dbReference type="PANTHER" id="PTHR34478">
    <property type="entry name" value="PROTEIN LEMA"/>
    <property type="match status" value="1"/>
</dbReference>
<evidence type="ECO:0000256" key="2">
    <source>
        <dbReference type="ARBA" id="ARBA00008854"/>
    </source>
</evidence>
<keyword evidence="8" id="KW-1185">Reference proteome</keyword>
<evidence type="ECO:0000256" key="3">
    <source>
        <dbReference type="ARBA" id="ARBA00022692"/>
    </source>
</evidence>
<dbReference type="InterPro" id="IPR023353">
    <property type="entry name" value="LemA-like_dom_sf"/>
</dbReference>
<keyword evidence="3 6" id="KW-0812">Transmembrane</keyword>